<accession>A0AAV0YIV5</accession>
<sequence length="187" mass="20250">MTFFFLHNSGRSETHIFPGKVGSRTIAQTSTPTAGKTAGTSSLHPASRPSASGNTTTFASFYLHQYSLSLRLSASYNTPSLCALSSPPEPHSPPPTAASKNTHSIAPYNSGLLQPLQLSNYPILEGTDVQYTAAAGTLKKNGGHSHQNKHAHHNTTLLIEEQRTQIEVEEHQQQAKHKLDSKNIIKI</sequence>
<gene>
    <name evidence="2" type="ORF">VFH_U091920</name>
</gene>
<reference evidence="2 3" key="1">
    <citation type="submission" date="2023-01" db="EMBL/GenBank/DDBJ databases">
        <authorList>
            <person name="Kreplak J."/>
        </authorList>
    </citation>
    <scope>NUCLEOTIDE SEQUENCE [LARGE SCALE GENOMIC DNA]</scope>
</reference>
<dbReference type="Proteomes" id="UP001157006">
    <property type="component" value="Unassembled WGS sequence"/>
</dbReference>
<feature type="region of interest" description="Disordered" evidence="1">
    <location>
        <begin position="26"/>
        <end position="51"/>
    </location>
</feature>
<name>A0AAV0YIV5_VICFA</name>
<organism evidence="2 3">
    <name type="scientific">Vicia faba</name>
    <name type="common">Broad bean</name>
    <name type="synonym">Faba vulgaris</name>
    <dbReference type="NCBI Taxonomy" id="3906"/>
    <lineage>
        <taxon>Eukaryota</taxon>
        <taxon>Viridiplantae</taxon>
        <taxon>Streptophyta</taxon>
        <taxon>Embryophyta</taxon>
        <taxon>Tracheophyta</taxon>
        <taxon>Spermatophyta</taxon>
        <taxon>Magnoliopsida</taxon>
        <taxon>eudicotyledons</taxon>
        <taxon>Gunneridae</taxon>
        <taxon>Pentapetalae</taxon>
        <taxon>rosids</taxon>
        <taxon>fabids</taxon>
        <taxon>Fabales</taxon>
        <taxon>Fabaceae</taxon>
        <taxon>Papilionoideae</taxon>
        <taxon>50 kb inversion clade</taxon>
        <taxon>NPAAA clade</taxon>
        <taxon>Hologalegina</taxon>
        <taxon>IRL clade</taxon>
        <taxon>Fabeae</taxon>
        <taxon>Vicia</taxon>
    </lineage>
</organism>
<dbReference type="EMBL" id="CATIWC010002354">
    <property type="protein sequence ID" value="CAI8584773.1"/>
    <property type="molecule type" value="Genomic_DNA"/>
</dbReference>
<keyword evidence="3" id="KW-1185">Reference proteome</keyword>
<comment type="caution">
    <text evidence="2">The sequence shown here is derived from an EMBL/GenBank/DDBJ whole genome shotgun (WGS) entry which is preliminary data.</text>
</comment>
<feature type="region of interest" description="Disordered" evidence="1">
    <location>
        <begin position="82"/>
        <end position="101"/>
    </location>
</feature>
<evidence type="ECO:0000256" key="1">
    <source>
        <dbReference type="SAM" id="MobiDB-lite"/>
    </source>
</evidence>
<proteinExistence type="predicted"/>
<dbReference type="AlphaFoldDB" id="A0AAV0YIV5"/>
<evidence type="ECO:0000313" key="3">
    <source>
        <dbReference type="Proteomes" id="UP001157006"/>
    </source>
</evidence>
<feature type="compositionally biased region" description="Pro residues" evidence="1">
    <location>
        <begin position="87"/>
        <end position="96"/>
    </location>
</feature>
<evidence type="ECO:0000313" key="2">
    <source>
        <dbReference type="EMBL" id="CAI8584773.1"/>
    </source>
</evidence>
<protein>
    <submittedName>
        <fullName evidence="2">Uncharacterized protein</fullName>
    </submittedName>
</protein>